<dbReference type="FunFam" id="3.30.200.20:FF:000178">
    <property type="entry name" value="serine/threonine-protein kinase PBS1-like"/>
    <property type="match status" value="1"/>
</dbReference>
<evidence type="ECO:0000256" key="11">
    <source>
        <dbReference type="ARBA" id="ARBA00023180"/>
    </source>
</evidence>
<dbReference type="PANTHER" id="PTHR27009">
    <property type="entry name" value="RUST RESISTANCE KINASE LR10-RELATED"/>
    <property type="match status" value="1"/>
</dbReference>
<evidence type="ECO:0000256" key="2">
    <source>
        <dbReference type="ARBA" id="ARBA00022527"/>
    </source>
</evidence>
<protein>
    <submittedName>
        <fullName evidence="17">Rust resistance kinase Lr10</fullName>
    </submittedName>
</protein>
<reference evidence="16" key="1">
    <citation type="journal article" date="2025" name="Foods">
        <title>Unveiling the Microbial Signatures of Arabica Coffee Cherries: Insights into Ripeness Specific Diversity, Functional Traits, and Implications for Quality and Safety.</title>
        <authorList>
            <consortium name="RefSeq"/>
            <person name="Tenea G.N."/>
            <person name="Cifuentes V."/>
            <person name="Reyes P."/>
            <person name="Cevallos-Vallejos M."/>
        </authorList>
    </citation>
    <scope>NUCLEOTIDE SEQUENCE [LARGE SCALE GENOMIC DNA]</scope>
</reference>
<dbReference type="GeneID" id="113740462"/>
<evidence type="ECO:0000256" key="4">
    <source>
        <dbReference type="ARBA" id="ARBA00022692"/>
    </source>
</evidence>
<keyword evidence="3" id="KW-0808">Transferase</keyword>
<dbReference type="InterPro" id="IPR045874">
    <property type="entry name" value="LRK10/LRL21-25-like"/>
</dbReference>
<keyword evidence="10 13" id="KW-0472">Membrane</keyword>
<dbReference type="FunFam" id="1.10.510.10:FF:000590">
    <property type="entry name" value="PR5-like receptor kinase"/>
    <property type="match status" value="1"/>
</dbReference>
<dbReference type="InterPro" id="IPR011009">
    <property type="entry name" value="Kinase-like_dom_sf"/>
</dbReference>
<evidence type="ECO:0000256" key="9">
    <source>
        <dbReference type="ARBA" id="ARBA00022989"/>
    </source>
</evidence>
<keyword evidence="6 12" id="KW-0547">Nucleotide-binding</keyword>
<feature type="transmembrane region" description="Helical" evidence="13">
    <location>
        <begin position="276"/>
        <end position="300"/>
    </location>
</feature>
<dbReference type="GO" id="GO:0016020">
    <property type="term" value="C:membrane"/>
    <property type="evidence" value="ECO:0007669"/>
    <property type="project" value="UniProtKB-SubCell"/>
</dbReference>
<dbReference type="SMART" id="SM00220">
    <property type="entry name" value="S_TKc"/>
    <property type="match status" value="1"/>
</dbReference>
<dbReference type="PROSITE" id="PS00108">
    <property type="entry name" value="PROTEIN_KINASE_ST"/>
    <property type="match status" value="1"/>
</dbReference>
<dbReference type="SUPFAM" id="SSF56112">
    <property type="entry name" value="Protein kinase-like (PK-like)"/>
    <property type="match status" value="1"/>
</dbReference>
<feature type="chain" id="PRO_5044650845" evidence="14">
    <location>
        <begin position="30"/>
        <end position="646"/>
    </location>
</feature>
<dbReference type="InterPro" id="IPR000719">
    <property type="entry name" value="Prot_kinase_dom"/>
</dbReference>
<feature type="binding site" evidence="12">
    <location>
        <position position="365"/>
    </location>
    <ligand>
        <name>ATP</name>
        <dbReference type="ChEBI" id="CHEBI:30616"/>
    </ligand>
</feature>
<dbReference type="Gene3D" id="1.10.510.10">
    <property type="entry name" value="Transferase(Phosphotransferase) domain 1"/>
    <property type="match status" value="1"/>
</dbReference>
<evidence type="ECO:0000256" key="10">
    <source>
        <dbReference type="ARBA" id="ARBA00023136"/>
    </source>
</evidence>
<dbReference type="InterPro" id="IPR008271">
    <property type="entry name" value="Ser/Thr_kinase_AS"/>
</dbReference>
<dbReference type="GO" id="GO:0005524">
    <property type="term" value="F:ATP binding"/>
    <property type="evidence" value="ECO:0007669"/>
    <property type="project" value="UniProtKB-UniRule"/>
</dbReference>
<evidence type="ECO:0000313" key="17">
    <source>
        <dbReference type="RefSeq" id="XP_027123891.1"/>
    </source>
</evidence>
<dbReference type="AlphaFoldDB" id="A0A6P6XAH8"/>
<evidence type="ECO:0000256" key="7">
    <source>
        <dbReference type="ARBA" id="ARBA00022777"/>
    </source>
</evidence>
<proteinExistence type="predicted"/>
<dbReference type="InterPro" id="IPR025287">
    <property type="entry name" value="WAK_GUB"/>
</dbReference>
<evidence type="ECO:0000259" key="15">
    <source>
        <dbReference type="PROSITE" id="PS50011"/>
    </source>
</evidence>
<dbReference type="GO" id="GO:0030247">
    <property type="term" value="F:polysaccharide binding"/>
    <property type="evidence" value="ECO:0007669"/>
    <property type="project" value="InterPro"/>
</dbReference>
<name>A0A6P6XAH8_COFAR</name>
<dbReference type="Gene3D" id="3.30.200.20">
    <property type="entry name" value="Phosphorylase Kinase, domain 1"/>
    <property type="match status" value="1"/>
</dbReference>
<keyword evidence="4 13" id="KW-0812">Transmembrane</keyword>
<keyword evidence="7 17" id="KW-0418">Kinase</keyword>
<evidence type="ECO:0000256" key="1">
    <source>
        <dbReference type="ARBA" id="ARBA00004479"/>
    </source>
</evidence>
<feature type="signal peptide" evidence="14">
    <location>
        <begin position="1"/>
        <end position="29"/>
    </location>
</feature>
<keyword evidence="16" id="KW-1185">Reference proteome</keyword>
<dbReference type="GO" id="GO:0004674">
    <property type="term" value="F:protein serine/threonine kinase activity"/>
    <property type="evidence" value="ECO:0007669"/>
    <property type="project" value="UniProtKB-KW"/>
</dbReference>
<organism evidence="16 17">
    <name type="scientific">Coffea arabica</name>
    <name type="common">Arabian coffee</name>
    <dbReference type="NCBI Taxonomy" id="13443"/>
    <lineage>
        <taxon>Eukaryota</taxon>
        <taxon>Viridiplantae</taxon>
        <taxon>Streptophyta</taxon>
        <taxon>Embryophyta</taxon>
        <taxon>Tracheophyta</taxon>
        <taxon>Spermatophyta</taxon>
        <taxon>Magnoliopsida</taxon>
        <taxon>eudicotyledons</taxon>
        <taxon>Gunneridae</taxon>
        <taxon>Pentapetalae</taxon>
        <taxon>asterids</taxon>
        <taxon>lamiids</taxon>
        <taxon>Gentianales</taxon>
        <taxon>Rubiaceae</taxon>
        <taxon>Ixoroideae</taxon>
        <taxon>Gardenieae complex</taxon>
        <taxon>Bertiereae - Coffeeae clade</taxon>
        <taxon>Coffeeae</taxon>
        <taxon>Coffea</taxon>
    </lineage>
</organism>
<dbReference type="PROSITE" id="PS50011">
    <property type="entry name" value="PROTEIN_KINASE_DOM"/>
    <property type="match status" value="1"/>
</dbReference>
<dbReference type="RefSeq" id="XP_027123891.1">
    <property type="nucleotide sequence ID" value="XM_027268090.2"/>
</dbReference>
<dbReference type="PROSITE" id="PS00107">
    <property type="entry name" value="PROTEIN_KINASE_ATP"/>
    <property type="match status" value="1"/>
</dbReference>
<evidence type="ECO:0000256" key="5">
    <source>
        <dbReference type="ARBA" id="ARBA00022729"/>
    </source>
</evidence>
<feature type="domain" description="Protein kinase" evidence="15">
    <location>
        <begin position="337"/>
        <end position="619"/>
    </location>
</feature>
<keyword evidence="11" id="KW-0325">Glycoprotein</keyword>
<dbReference type="Pfam" id="PF13947">
    <property type="entry name" value="GUB_WAK_bind"/>
    <property type="match status" value="1"/>
</dbReference>
<evidence type="ECO:0000313" key="16">
    <source>
        <dbReference type="Proteomes" id="UP001652660"/>
    </source>
</evidence>
<dbReference type="InterPro" id="IPR017441">
    <property type="entry name" value="Protein_kinase_ATP_BS"/>
</dbReference>
<comment type="subcellular location">
    <subcellularLocation>
        <location evidence="1">Membrane</location>
        <topology evidence="1">Single-pass type I membrane protein</topology>
    </subcellularLocation>
</comment>
<evidence type="ECO:0000256" key="13">
    <source>
        <dbReference type="SAM" id="Phobius"/>
    </source>
</evidence>
<accession>A0A6P6XAH8</accession>
<keyword evidence="5 14" id="KW-0732">Signal</keyword>
<dbReference type="OrthoDB" id="900299at2759"/>
<gene>
    <name evidence="17" type="primary">LOC113740462</name>
</gene>
<evidence type="ECO:0000256" key="3">
    <source>
        <dbReference type="ARBA" id="ARBA00022679"/>
    </source>
</evidence>
<reference evidence="17" key="2">
    <citation type="submission" date="2025-08" db="UniProtKB">
        <authorList>
            <consortium name="RefSeq"/>
        </authorList>
    </citation>
    <scope>IDENTIFICATION</scope>
    <source>
        <tissue evidence="17">Leaves</tissue>
    </source>
</reference>
<keyword evidence="9 13" id="KW-1133">Transmembrane helix</keyword>
<dbReference type="Pfam" id="PF00069">
    <property type="entry name" value="Pkinase"/>
    <property type="match status" value="1"/>
</dbReference>
<evidence type="ECO:0000256" key="8">
    <source>
        <dbReference type="ARBA" id="ARBA00022840"/>
    </source>
</evidence>
<keyword evidence="8 12" id="KW-0067">ATP-binding</keyword>
<sequence>MLKRRSGSVGKAMAMLLFGFICFSFLADAGIVAAQDECLPTRCGNGTEIRFPFWLKGHQPDRCGYPGFELTCSPSNATEMELQYPITASTNNIVIPLRVRLGIYEIDYKSQVLTSDRITVPECLPRQVPEVNSSASPFGVVSVFSTDGFSLFNCSTSSNNGTRINSRIGWPLPCLSSPAFQVLYLDSFYSISDFAQPSCVKMYNISYVPKAVFTGQEQYEHYSHYDYVRLNWSKPSCANCEAKGEYCRLKINGTNDETECVDIPKQPGDGSSNKKAIIAGVTVAVVVVFTVLLVLSVVFISKKRKKEQQKKFEKFLEDYKALRSIRFSYADIRKITYQFKEKLGQGGYGTVYKGKISDDTLVAVKVLSNFKGNGEEFINEVGTIGRIHHINVVRLVGFCADGYRRALVYEFLPNDSLQKFISSGKQLIRWEMLERIAIGIAKGLDYLHQGCNQRILHFDIKPHNILLDQNFSPKVADFGLAKLCSKEQSIVFVTAARGTIGYISPEMFSRNYGNVSYKSDVYSFGMLLLDMIGGRKNFHAGADDSSQIYYPEWVYNQLEKGETFSIQIDEEKNSKIFKKLAIVGLWCIQWYPADRPSMKAVIQMLEGENLPIMPPNPFASSKVGKTDGSFSTWEGDSISEAIEGNC</sequence>
<evidence type="ECO:0000256" key="14">
    <source>
        <dbReference type="SAM" id="SignalP"/>
    </source>
</evidence>
<evidence type="ECO:0000256" key="12">
    <source>
        <dbReference type="PROSITE-ProRule" id="PRU10141"/>
    </source>
</evidence>
<dbReference type="Proteomes" id="UP001652660">
    <property type="component" value="Chromosome 4c"/>
</dbReference>
<keyword evidence="2" id="KW-0723">Serine/threonine-protein kinase</keyword>
<evidence type="ECO:0000256" key="6">
    <source>
        <dbReference type="ARBA" id="ARBA00022741"/>
    </source>
</evidence>